<accession>A0A226DYG9</accession>
<evidence type="ECO:0000256" key="7">
    <source>
        <dbReference type="ARBA" id="ARBA00022824"/>
    </source>
</evidence>
<keyword evidence="12" id="KW-0472">Membrane</keyword>
<keyword evidence="10 13" id="KW-0408">Iron</keyword>
<evidence type="ECO:0000256" key="8">
    <source>
        <dbReference type="ARBA" id="ARBA00022848"/>
    </source>
</evidence>
<dbReference type="OrthoDB" id="2789670at2759"/>
<organism evidence="15 16">
    <name type="scientific">Folsomia candida</name>
    <name type="common">Springtail</name>
    <dbReference type="NCBI Taxonomy" id="158441"/>
    <lineage>
        <taxon>Eukaryota</taxon>
        <taxon>Metazoa</taxon>
        <taxon>Ecdysozoa</taxon>
        <taxon>Arthropoda</taxon>
        <taxon>Hexapoda</taxon>
        <taxon>Collembola</taxon>
        <taxon>Entomobryomorpha</taxon>
        <taxon>Isotomoidea</taxon>
        <taxon>Isotomidae</taxon>
        <taxon>Proisotominae</taxon>
        <taxon>Folsomia</taxon>
    </lineage>
</organism>
<evidence type="ECO:0000256" key="11">
    <source>
        <dbReference type="ARBA" id="ARBA00023033"/>
    </source>
</evidence>
<dbReference type="PRINTS" id="PR00463">
    <property type="entry name" value="EP450I"/>
</dbReference>
<keyword evidence="11 14" id="KW-0503">Monooxygenase</keyword>
<keyword evidence="7" id="KW-0256">Endoplasmic reticulum</keyword>
<dbReference type="STRING" id="158441.A0A226DYG9"/>
<dbReference type="PRINTS" id="PR00385">
    <property type="entry name" value="P450"/>
</dbReference>
<keyword evidence="6 13" id="KW-0479">Metal-binding</keyword>
<dbReference type="Pfam" id="PF00067">
    <property type="entry name" value="p450"/>
    <property type="match status" value="1"/>
</dbReference>
<keyword evidence="8" id="KW-0492">Microsome</keyword>
<comment type="caution">
    <text evidence="15">The sequence shown here is derived from an EMBL/GenBank/DDBJ whole genome shotgun (WGS) entry which is preliminary data.</text>
</comment>
<dbReference type="PANTHER" id="PTHR24292">
    <property type="entry name" value="CYTOCHROME P450"/>
    <property type="match status" value="1"/>
</dbReference>
<evidence type="ECO:0000256" key="1">
    <source>
        <dbReference type="ARBA" id="ARBA00001971"/>
    </source>
</evidence>
<dbReference type="GO" id="GO:0005789">
    <property type="term" value="C:endoplasmic reticulum membrane"/>
    <property type="evidence" value="ECO:0007669"/>
    <property type="project" value="UniProtKB-SubCell"/>
</dbReference>
<dbReference type="InterPro" id="IPR017972">
    <property type="entry name" value="Cyt_P450_CS"/>
</dbReference>
<comment type="similarity">
    <text evidence="4 14">Belongs to the cytochrome P450 family.</text>
</comment>
<evidence type="ECO:0000256" key="10">
    <source>
        <dbReference type="ARBA" id="ARBA00023004"/>
    </source>
</evidence>
<keyword evidence="16" id="KW-1185">Reference proteome</keyword>
<evidence type="ECO:0000313" key="16">
    <source>
        <dbReference type="Proteomes" id="UP000198287"/>
    </source>
</evidence>
<evidence type="ECO:0000256" key="3">
    <source>
        <dbReference type="ARBA" id="ARBA00004406"/>
    </source>
</evidence>
<dbReference type="Gene3D" id="1.10.630.10">
    <property type="entry name" value="Cytochrome P450"/>
    <property type="match status" value="1"/>
</dbReference>
<protein>
    <submittedName>
        <fullName evidence="15">Cytochrome P450 9e2</fullName>
    </submittedName>
</protein>
<dbReference type="AlphaFoldDB" id="A0A226DYG9"/>
<evidence type="ECO:0000256" key="2">
    <source>
        <dbReference type="ARBA" id="ARBA00004174"/>
    </source>
</evidence>
<dbReference type="PANTHER" id="PTHR24292:SF54">
    <property type="entry name" value="CYP9F3-RELATED"/>
    <property type="match status" value="1"/>
</dbReference>
<dbReference type="InterPro" id="IPR036396">
    <property type="entry name" value="Cyt_P450_sf"/>
</dbReference>
<dbReference type="InterPro" id="IPR050476">
    <property type="entry name" value="Insect_CytP450_Detox"/>
</dbReference>
<dbReference type="CDD" id="cd11056">
    <property type="entry name" value="CYP6-like"/>
    <property type="match status" value="1"/>
</dbReference>
<dbReference type="GO" id="GO:0005506">
    <property type="term" value="F:iron ion binding"/>
    <property type="evidence" value="ECO:0007669"/>
    <property type="project" value="InterPro"/>
</dbReference>
<dbReference type="FunFam" id="1.10.630.10:FF:000042">
    <property type="entry name" value="Cytochrome P450"/>
    <property type="match status" value="1"/>
</dbReference>
<dbReference type="GO" id="GO:0020037">
    <property type="term" value="F:heme binding"/>
    <property type="evidence" value="ECO:0007669"/>
    <property type="project" value="InterPro"/>
</dbReference>
<evidence type="ECO:0000313" key="15">
    <source>
        <dbReference type="EMBL" id="OXA50100.1"/>
    </source>
</evidence>
<evidence type="ECO:0000256" key="5">
    <source>
        <dbReference type="ARBA" id="ARBA00022617"/>
    </source>
</evidence>
<evidence type="ECO:0000256" key="6">
    <source>
        <dbReference type="ARBA" id="ARBA00022723"/>
    </source>
</evidence>
<name>A0A226DYG9_FOLCA</name>
<sequence length="489" mass="57861">MLSTIILVVAVFLILRFLYNRRFNYWKRQGIPERPSYFEAYNLNKHSVMTWDSKNYEALKDHKFGGMWEMLYPVLYLRDLDLIKQIFIKDFHHFVNRRTFPTNNEKDHTKLMLSFRETDDWKELRNILTPGFSTVKMRRLFTLFDSCAKRYMDYLHSKCDSPIEFRNAMGKYTMACIAESVFGIDCHAFGEHQTEFFKMGKAYMDFSPWRVFKLMFVSNYPKVADFFGLNVFHQDADTYLTKVVEDVLRSRKGVKGNHNDFLEIMRENSEEQEHGQKVLSEHEIVAQCMNFFAAGSDSIETVLIWATYELAKNPDMQQRLYKEVNEGMTKNGGELTFDTMTDMEYLDMFVSECLRKYPPTMRAERRCLKDYPVPGTKYVVPKGLFVHIPIYPIHHDPMYWPEPEKFDPERFTKENKSARNQYSYLPFGYGPRTCIAGRYSIVETKICLAHLVQNFVISTCEKTEPKPIYFHLSLKPVNGTWLSLKPRKR</sequence>
<dbReference type="SUPFAM" id="SSF48264">
    <property type="entry name" value="Cytochrome P450"/>
    <property type="match status" value="1"/>
</dbReference>
<dbReference type="GO" id="GO:0016705">
    <property type="term" value="F:oxidoreductase activity, acting on paired donors, with incorporation or reduction of molecular oxygen"/>
    <property type="evidence" value="ECO:0007669"/>
    <property type="project" value="InterPro"/>
</dbReference>
<feature type="binding site" description="axial binding residue" evidence="13">
    <location>
        <position position="434"/>
    </location>
    <ligand>
        <name>heme</name>
        <dbReference type="ChEBI" id="CHEBI:30413"/>
    </ligand>
    <ligandPart>
        <name>Fe</name>
        <dbReference type="ChEBI" id="CHEBI:18248"/>
    </ligandPart>
</feature>
<dbReference type="PROSITE" id="PS00086">
    <property type="entry name" value="CYTOCHROME_P450"/>
    <property type="match status" value="1"/>
</dbReference>
<proteinExistence type="inferred from homology"/>
<keyword evidence="9 14" id="KW-0560">Oxidoreductase</keyword>
<dbReference type="GO" id="GO:0004497">
    <property type="term" value="F:monooxygenase activity"/>
    <property type="evidence" value="ECO:0007669"/>
    <property type="project" value="UniProtKB-KW"/>
</dbReference>
<gene>
    <name evidence="15" type="ORF">Fcan01_14996</name>
</gene>
<evidence type="ECO:0000256" key="14">
    <source>
        <dbReference type="RuleBase" id="RU000461"/>
    </source>
</evidence>
<evidence type="ECO:0000256" key="12">
    <source>
        <dbReference type="ARBA" id="ARBA00023136"/>
    </source>
</evidence>
<dbReference type="InterPro" id="IPR002401">
    <property type="entry name" value="Cyt_P450_E_grp-I"/>
</dbReference>
<evidence type="ECO:0000256" key="4">
    <source>
        <dbReference type="ARBA" id="ARBA00010617"/>
    </source>
</evidence>
<dbReference type="EMBL" id="LNIX01000009">
    <property type="protein sequence ID" value="OXA50100.1"/>
    <property type="molecule type" value="Genomic_DNA"/>
</dbReference>
<comment type="subcellular location">
    <subcellularLocation>
        <location evidence="3">Endoplasmic reticulum membrane</location>
        <topology evidence="3">Peripheral membrane protein</topology>
    </subcellularLocation>
    <subcellularLocation>
        <location evidence="2">Microsome membrane</location>
        <topology evidence="2">Peripheral membrane protein</topology>
    </subcellularLocation>
</comment>
<dbReference type="InterPro" id="IPR001128">
    <property type="entry name" value="Cyt_P450"/>
</dbReference>
<comment type="cofactor">
    <cofactor evidence="1 13">
        <name>heme</name>
        <dbReference type="ChEBI" id="CHEBI:30413"/>
    </cofactor>
</comment>
<keyword evidence="5 13" id="KW-0349">Heme</keyword>
<evidence type="ECO:0000256" key="9">
    <source>
        <dbReference type="ARBA" id="ARBA00023002"/>
    </source>
</evidence>
<evidence type="ECO:0000256" key="13">
    <source>
        <dbReference type="PIRSR" id="PIRSR602401-1"/>
    </source>
</evidence>
<dbReference type="Proteomes" id="UP000198287">
    <property type="component" value="Unassembled WGS sequence"/>
</dbReference>
<reference evidence="15 16" key="1">
    <citation type="submission" date="2015-12" db="EMBL/GenBank/DDBJ databases">
        <title>The genome of Folsomia candida.</title>
        <authorList>
            <person name="Faddeeva A."/>
            <person name="Derks M.F."/>
            <person name="Anvar Y."/>
            <person name="Smit S."/>
            <person name="Van Straalen N."/>
            <person name="Roelofs D."/>
        </authorList>
    </citation>
    <scope>NUCLEOTIDE SEQUENCE [LARGE SCALE GENOMIC DNA]</scope>
    <source>
        <strain evidence="15 16">VU population</strain>
        <tissue evidence="15">Whole body</tissue>
    </source>
</reference>